<dbReference type="InterPro" id="IPR031571">
    <property type="entry name" value="RcpC_dom"/>
</dbReference>
<dbReference type="NCBIfam" id="TIGR03177">
    <property type="entry name" value="pilus_cpaB"/>
    <property type="match status" value="1"/>
</dbReference>
<evidence type="ECO:0000313" key="5">
    <source>
        <dbReference type="Proteomes" id="UP000501421"/>
    </source>
</evidence>
<proteinExistence type="predicted"/>
<evidence type="ECO:0000256" key="1">
    <source>
        <dbReference type="SAM" id="Phobius"/>
    </source>
</evidence>
<keyword evidence="1" id="KW-0812">Transmembrane</keyword>
<accession>A0A679FUR9</accession>
<feature type="domain" description="SAF" evidence="2">
    <location>
        <begin position="36"/>
        <end position="95"/>
    </location>
</feature>
<reference evidence="5" key="1">
    <citation type="journal article" date="2020" name="Microbiol. Resour. Announc.">
        <title>Complete Genome Sequence of Geobacillus sp. Strain E55-1, Isolated from Mine Geyser in Japan.</title>
        <authorList>
            <person name="Miyazaki K."/>
            <person name="Hase E."/>
            <person name="Tokito N."/>
        </authorList>
    </citation>
    <scope>NUCLEOTIDE SEQUENCE [LARGE SCALE GENOMIC DNA]</scope>
    <source>
        <strain evidence="5">E55-1</strain>
    </source>
</reference>
<dbReference type="Pfam" id="PF16976">
    <property type="entry name" value="RcpC"/>
    <property type="match status" value="1"/>
</dbReference>
<evidence type="ECO:0000259" key="2">
    <source>
        <dbReference type="Pfam" id="PF08666"/>
    </source>
</evidence>
<organism evidence="4 5">
    <name type="scientific">Geobacillus subterraneus</name>
    <dbReference type="NCBI Taxonomy" id="129338"/>
    <lineage>
        <taxon>Bacteria</taxon>
        <taxon>Bacillati</taxon>
        <taxon>Bacillota</taxon>
        <taxon>Bacilli</taxon>
        <taxon>Bacillales</taxon>
        <taxon>Anoxybacillaceae</taxon>
        <taxon>Geobacillus</taxon>
    </lineage>
</organism>
<dbReference type="InterPro" id="IPR017592">
    <property type="entry name" value="Pilus_assmbl_Flp-typ_CpaB"/>
</dbReference>
<evidence type="ECO:0000259" key="3">
    <source>
        <dbReference type="Pfam" id="PF16976"/>
    </source>
</evidence>
<keyword evidence="5" id="KW-1185">Reference proteome</keyword>
<feature type="transmembrane region" description="Helical" evidence="1">
    <location>
        <begin position="6"/>
        <end position="27"/>
    </location>
</feature>
<evidence type="ECO:0000313" key="4">
    <source>
        <dbReference type="EMBL" id="BBW97987.1"/>
    </source>
</evidence>
<feature type="domain" description="Flp pilus assembly protein RcpC/CpaB" evidence="3">
    <location>
        <begin position="119"/>
        <end position="221"/>
    </location>
</feature>
<keyword evidence="1" id="KW-1133">Transmembrane helix</keyword>
<dbReference type="AlphaFoldDB" id="A0A679FUR9"/>
<sequence length="240" mass="26893">MFFKVSWRVILIVLSAGAIAFTTYSYLDSLRKTVKIIVAAEDIPAHSEIKESMLKEVEVEVNSAEILLDKPALDKESVVGGIPLKKIRAGEPIQLDPETLIFPEQRQMYLRANGKVDVTYFIPKDRRLLTLALEPQATVNNMLEKGDWVDVVYTSKTSNNNQSFSNMILQQIEVFDVEKIQLDDNSSGKQGVIQHVTLLVTPQEATILTLAKRLGSIDLVLNPWNGEKEKTIPVSEEALK</sequence>
<gene>
    <name evidence="4" type="ORF">GsuE55_28200</name>
</gene>
<dbReference type="InterPro" id="IPR013974">
    <property type="entry name" value="SAF"/>
</dbReference>
<evidence type="ECO:0008006" key="6">
    <source>
        <dbReference type="Google" id="ProtNLM"/>
    </source>
</evidence>
<keyword evidence="1" id="KW-0472">Membrane</keyword>
<protein>
    <recommendedName>
        <fullName evidence="6">SAF domain-containing protein</fullName>
    </recommendedName>
</protein>
<dbReference type="Proteomes" id="UP000501421">
    <property type="component" value="Chromosome"/>
</dbReference>
<dbReference type="CDD" id="cd11614">
    <property type="entry name" value="SAF_CpaB_FlgA_like"/>
    <property type="match status" value="1"/>
</dbReference>
<dbReference type="Pfam" id="PF08666">
    <property type="entry name" value="SAF"/>
    <property type="match status" value="1"/>
</dbReference>
<dbReference type="EMBL" id="AP022557">
    <property type="protein sequence ID" value="BBW97987.1"/>
    <property type="molecule type" value="Genomic_DNA"/>
</dbReference>
<dbReference type="RefSeq" id="WP_033842808.1">
    <property type="nucleotide sequence ID" value="NZ_AP022557.1"/>
</dbReference>
<name>A0A679FUR9_9BACL</name>